<gene>
    <name evidence="9" type="ORF">J2S72_000018</name>
</gene>
<feature type="transmembrane region" description="Helical" evidence="8">
    <location>
        <begin position="335"/>
        <end position="354"/>
    </location>
</feature>
<feature type="transmembrane region" description="Helical" evidence="8">
    <location>
        <begin position="51"/>
        <end position="72"/>
    </location>
</feature>
<keyword evidence="4" id="KW-1003">Cell membrane</keyword>
<feature type="transmembrane region" description="Helical" evidence="8">
    <location>
        <begin position="210"/>
        <end position="234"/>
    </location>
</feature>
<evidence type="ECO:0000256" key="2">
    <source>
        <dbReference type="ARBA" id="ARBA00009773"/>
    </source>
</evidence>
<organism evidence="9 10">
    <name type="scientific">Peptoniphilus koenoeneniae</name>
    <dbReference type="NCBI Taxonomy" id="507751"/>
    <lineage>
        <taxon>Bacteria</taxon>
        <taxon>Bacillati</taxon>
        <taxon>Bacillota</taxon>
        <taxon>Tissierellia</taxon>
        <taxon>Tissierellales</taxon>
        <taxon>Peptoniphilaceae</taxon>
        <taxon>Peptoniphilus</taxon>
    </lineage>
</organism>
<feature type="transmembrane region" description="Helical" evidence="8">
    <location>
        <begin position="276"/>
        <end position="304"/>
    </location>
</feature>
<protein>
    <submittedName>
        <fullName evidence="9">Sporulation integral membrane protein YtvI</fullName>
    </submittedName>
</protein>
<evidence type="ECO:0000256" key="1">
    <source>
        <dbReference type="ARBA" id="ARBA00004651"/>
    </source>
</evidence>
<dbReference type="RefSeq" id="WP_307494801.1">
    <property type="nucleotide sequence ID" value="NZ_JAUSTN010000001.1"/>
</dbReference>
<keyword evidence="10" id="KW-1185">Reference proteome</keyword>
<evidence type="ECO:0000256" key="8">
    <source>
        <dbReference type="SAM" id="Phobius"/>
    </source>
</evidence>
<feature type="transmembrane region" description="Helical" evidence="8">
    <location>
        <begin position="78"/>
        <end position="100"/>
    </location>
</feature>
<evidence type="ECO:0000256" key="6">
    <source>
        <dbReference type="ARBA" id="ARBA00022989"/>
    </source>
</evidence>
<evidence type="ECO:0000256" key="7">
    <source>
        <dbReference type="ARBA" id="ARBA00023136"/>
    </source>
</evidence>
<dbReference type="PANTHER" id="PTHR21716">
    <property type="entry name" value="TRANSMEMBRANE PROTEIN"/>
    <property type="match status" value="1"/>
</dbReference>
<feature type="transmembrane region" description="Helical" evidence="8">
    <location>
        <begin position="366"/>
        <end position="399"/>
    </location>
</feature>
<reference evidence="9 10" key="1">
    <citation type="submission" date="2023-07" db="EMBL/GenBank/DDBJ databases">
        <title>Genomic Encyclopedia of Type Strains, Phase IV (KMG-IV): sequencing the most valuable type-strain genomes for metagenomic binning, comparative biology and taxonomic classification.</title>
        <authorList>
            <person name="Goeker M."/>
        </authorList>
    </citation>
    <scope>NUCLEOTIDE SEQUENCE [LARGE SCALE GENOMIC DNA]</scope>
    <source>
        <strain evidence="9 10">DSM 22616</strain>
    </source>
</reference>
<accession>A0ABU0ARZ2</accession>
<feature type="transmembrane region" description="Helical" evidence="8">
    <location>
        <begin position="112"/>
        <end position="133"/>
    </location>
</feature>
<comment type="subcellular location">
    <subcellularLocation>
        <location evidence="1">Cell membrane</location>
        <topology evidence="1">Multi-pass membrane protein</topology>
    </subcellularLocation>
</comment>
<dbReference type="Pfam" id="PF01594">
    <property type="entry name" value="AI-2E_transport"/>
    <property type="match status" value="1"/>
</dbReference>
<sequence>MNKIETVQKFITPKFLSNSLTILLGVLVFLCIYYLINIGNKYIERNKRIRIDILLILKIVLAFIIVGLVVLIFNKYPILKNTAGAIFIAAIMAFIINPIVNKLEKKGIKRAYGVIIVYVIFALVMAILLAIVIPKTVSEIGKLISSTPKIIETLSDKADEITNNLQKMMEGKFANFANKSDVNIVEQFGKRFLDIIKNYQDKLFSSIGNIASGISGMLSALVKTFLVMIFTFYFTVDKEKVKSFIVRNIPEKYKRDVMYVAVRINDALLEFVKGRLLMAIFVGLITMIALLIVRVDFAIIIGFVTCIADIIPYIGPFLGFLPAVLFAFMDSPMKALIVGIIFVLIQWAENNIIAPKLLGDKIGLNPLLILIAIIIGGGMFGVMGMILGVPLISVIIILIDFIKLKYYERKTGIN</sequence>
<name>A0ABU0ARZ2_9FIRM</name>
<keyword evidence="7 8" id="KW-0472">Membrane</keyword>
<proteinExistence type="inferred from homology"/>
<keyword evidence="5 8" id="KW-0812">Transmembrane</keyword>
<keyword evidence="3" id="KW-0813">Transport</keyword>
<feature type="transmembrane region" description="Helical" evidence="8">
    <location>
        <begin position="20"/>
        <end position="39"/>
    </location>
</feature>
<evidence type="ECO:0000313" key="10">
    <source>
        <dbReference type="Proteomes" id="UP001236559"/>
    </source>
</evidence>
<dbReference type="PANTHER" id="PTHR21716:SF53">
    <property type="entry name" value="PERMEASE PERM-RELATED"/>
    <property type="match status" value="1"/>
</dbReference>
<evidence type="ECO:0000256" key="3">
    <source>
        <dbReference type="ARBA" id="ARBA00022448"/>
    </source>
</evidence>
<comment type="caution">
    <text evidence="9">The sequence shown here is derived from an EMBL/GenBank/DDBJ whole genome shotgun (WGS) entry which is preliminary data.</text>
</comment>
<dbReference type="EMBL" id="JAUSTN010000001">
    <property type="protein sequence ID" value="MDQ0274022.1"/>
    <property type="molecule type" value="Genomic_DNA"/>
</dbReference>
<evidence type="ECO:0000313" key="9">
    <source>
        <dbReference type="EMBL" id="MDQ0274022.1"/>
    </source>
</evidence>
<keyword evidence="6 8" id="KW-1133">Transmembrane helix</keyword>
<dbReference type="Proteomes" id="UP001236559">
    <property type="component" value="Unassembled WGS sequence"/>
</dbReference>
<comment type="similarity">
    <text evidence="2">Belongs to the autoinducer-2 exporter (AI-2E) (TC 2.A.86) family.</text>
</comment>
<feature type="transmembrane region" description="Helical" evidence="8">
    <location>
        <begin position="310"/>
        <end position="328"/>
    </location>
</feature>
<evidence type="ECO:0000256" key="4">
    <source>
        <dbReference type="ARBA" id="ARBA00022475"/>
    </source>
</evidence>
<evidence type="ECO:0000256" key="5">
    <source>
        <dbReference type="ARBA" id="ARBA00022692"/>
    </source>
</evidence>
<dbReference type="InterPro" id="IPR002549">
    <property type="entry name" value="AI-2E-like"/>
</dbReference>